<feature type="signal peptide" evidence="3">
    <location>
        <begin position="1"/>
        <end position="26"/>
    </location>
</feature>
<evidence type="ECO:0000256" key="3">
    <source>
        <dbReference type="SAM" id="SignalP"/>
    </source>
</evidence>
<dbReference type="InterPro" id="IPR001638">
    <property type="entry name" value="Solute-binding_3/MltF_N"/>
</dbReference>
<evidence type="ECO:0000313" key="5">
    <source>
        <dbReference type="EMBL" id="TBW50786.1"/>
    </source>
</evidence>
<keyword evidence="2 3" id="KW-0732">Signal</keyword>
<evidence type="ECO:0000256" key="1">
    <source>
        <dbReference type="ARBA" id="ARBA00010333"/>
    </source>
</evidence>
<gene>
    <name evidence="5" type="ORF">EZI54_17975</name>
</gene>
<name>A0ABY1ZGB0_9GAMM</name>
<accession>A0ABY1ZGB0</accession>
<sequence>MQASHDGFPARVFMFLISLLMLNASAAVHPAESDDRLSVIHFNIAPGGYPPYTIIHDGGQVSGIMWDVMEVLARRQNLTLEARQIPTKRVNGFLLSGHLDATMRAIEWTSKPERFVFTDSVVQAHDVIFSTTQNPLNAQTIDDLKGHTLLANLGYHHPVLKPLFDNGAIHRVDVHNTLEILKRLSAGDRFDGGIANARAGLWLIRQHGWEGAFQIEPVKLDETKYRLMFAPRWAPMIAAFNQTLADLRQSGELDAIINRYVP</sequence>
<dbReference type="EMBL" id="SJDL01000033">
    <property type="protein sequence ID" value="TBW50786.1"/>
    <property type="molecule type" value="Genomic_DNA"/>
</dbReference>
<dbReference type="Pfam" id="PF00497">
    <property type="entry name" value="SBP_bac_3"/>
    <property type="match status" value="1"/>
</dbReference>
<dbReference type="RefSeq" id="WP_131483268.1">
    <property type="nucleotide sequence ID" value="NZ_SJDL01000033.1"/>
</dbReference>
<dbReference type="SUPFAM" id="SSF53850">
    <property type="entry name" value="Periplasmic binding protein-like II"/>
    <property type="match status" value="1"/>
</dbReference>
<comment type="similarity">
    <text evidence="1">Belongs to the bacterial solute-binding protein 3 family.</text>
</comment>
<dbReference type="PANTHER" id="PTHR35936:SF35">
    <property type="entry name" value="L-CYSTINE-BINDING PROTEIN TCYJ"/>
    <property type="match status" value="1"/>
</dbReference>
<feature type="domain" description="Solute-binding protein family 3/N-terminal" evidence="4">
    <location>
        <begin position="41"/>
        <end position="262"/>
    </location>
</feature>
<evidence type="ECO:0000256" key="2">
    <source>
        <dbReference type="ARBA" id="ARBA00022729"/>
    </source>
</evidence>
<dbReference type="Gene3D" id="3.40.190.10">
    <property type="entry name" value="Periplasmic binding protein-like II"/>
    <property type="match status" value="2"/>
</dbReference>
<dbReference type="SMART" id="SM00062">
    <property type="entry name" value="PBPb"/>
    <property type="match status" value="1"/>
</dbReference>
<protein>
    <submittedName>
        <fullName evidence="5">Transporter substrate-binding domain-containing protein</fullName>
    </submittedName>
</protein>
<evidence type="ECO:0000313" key="6">
    <source>
        <dbReference type="Proteomes" id="UP000313645"/>
    </source>
</evidence>
<organism evidence="5 6">
    <name type="scientific">Marinobacter halodurans</name>
    <dbReference type="NCBI Taxonomy" id="2528979"/>
    <lineage>
        <taxon>Bacteria</taxon>
        <taxon>Pseudomonadati</taxon>
        <taxon>Pseudomonadota</taxon>
        <taxon>Gammaproteobacteria</taxon>
        <taxon>Pseudomonadales</taxon>
        <taxon>Marinobacteraceae</taxon>
        <taxon>Marinobacter</taxon>
    </lineage>
</organism>
<keyword evidence="6" id="KW-1185">Reference proteome</keyword>
<dbReference type="Proteomes" id="UP000313645">
    <property type="component" value="Unassembled WGS sequence"/>
</dbReference>
<feature type="chain" id="PRO_5045778068" evidence="3">
    <location>
        <begin position="27"/>
        <end position="262"/>
    </location>
</feature>
<reference evidence="5 6" key="1">
    <citation type="submission" date="2019-02" db="EMBL/GenBank/DDBJ databases">
        <title>Marinobacter halodurans sp. nov., a marine bacterium isolated from sea tidal flat.</title>
        <authorList>
            <person name="Yoo Y."/>
            <person name="Lee D.W."/>
            <person name="Kim B.S."/>
            <person name="Kim J.-J."/>
        </authorList>
    </citation>
    <scope>NUCLEOTIDE SEQUENCE [LARGE SCALE GENOMIC DNA]</scope>
    <source>
        <strain evidence="5 6">YJ-S3-2</strain>
    </source>
</reference>
<comment type="caution">
    <text evidence="5">The sequence shown here is derived from an EMBL/GenBank/DDBJ whole genome shotgun (WGS) entry which is preliminary data.</text>
</comment>
<evidence type="ECO:0000259" key="4">
    <source>
        <dbReference type="SMART" id="SM00062"/>
    </source>
</evidence>
<proteinExistence type="inferred from homology"/>
<dbReference type="PANTHER" id="PTHR35936">
    <property type="entry name" value="MEMBRANE-BOUND LYTIC MUREIN TRANSGLYCOSYLASE F"/>
    <property type="match status" value="1"/>
</dbReference>